<dbReference type="Pfam" id="PF00589">
    <property type="entry name" value="Phage_integrase"/>
    <property type="match status" value="1"/>
</dbReference>
<name>A0ABW0IV67_9HYPH</name>
<sequence length="368" mass="41608">MRWYVRVPGRPKVRLTQEYGSDAFWSAYRDALAGKPAASVTGLEKVEKGSFRELCGNYYASPEFKLLDTSTQSWRKRALDLVCQTKGNLPADRMESKHVRRLRDELEKRGAANQRLKALKALFSWAVEAEEVPTNPARDVKLVKYKTNGHHSWTVDEVLKFEKRWPLGTKPRLAMMLLYYSAGRREDAVRLGPSHIQNGRLRFQQAKNEHRSPVDIDMPADPRLLEAIEVTPHGEEAFLETQYGEPFTPNGFGNWFRERCKDAGVPGRAHGLRKAIAARLAESQATPHELISVTGHKTLEEVERYARAARKPLMADSAMMKLQAGSIIVPPVSEVGREEEKSLIKQAHLAAMALPREARLLSEFNDLA</sequence>
<dbReference type="PANTHER" id="PTHR30349">
    <property type="entry name" value="PHAGE INTEGRASE-RELATED"/>
    <property type="match status" value="1"/>
</dbReference>
<evidence type="ECO:0000256" key="2">
    <source>
        <dbReference type="ARBA" id="ARBA00022908"/>
    </source>
</evidence>
<dbReference type="PROSITE" id="PS51898">
    <property type="entry name" value="TYR_RECOMBINASE"/>
    <property type="match status" value="1"/>
</dbReference>
<dbReference type="EMBL" id="JBHSLW010000025">
    <property type="protein sequence ID" value="MFC5421028.1"/>
    <property type="molecule type" value="Genomic_DNA"/>
</dbReference>
<keyword evidence="7" id="KW-1185">Reference proteome</keyword>
<feature type="domain" description="Tyr recombinase" evidence="5">
    <location>
        <begin position="141"/>
        <end position="319"/>
    </location>
</feature>
<dbReference type="Gene3D" id="1.10.150.130">
    <property type="match status" value="1"/>
</dbReference>
<dbReference type="Gene3D" id="1.10.443.10">
    <property type="entry name" value="Intergrase catalytic core"/>
    <property type="match status" value="1"/>
</dbReference>
<dbReference type="RefSeq" id="WP_377799374.1">
    <property type="nucleotide sequence ID" value="NZ_JBHSLW010000025.1"/>
</dbReference>
<keyword evidence="3" id="KW-0238">DNA-binding</keyword>
<evidence type="ECO:0000313" key="6">
    <source>
        <dbReference type="EMBL" id="MFC5421028.1"/>
    </source>
</evidence>
<evidence type="ECO:0000259" key="5">
    <source>
        <dbReference type="PROSITE" id="PS51898"/>
    </source>
</evidence>
<dbReference type="PANTHER" id="PTHR30349:SF64">
    <property type="entry name" value="PROPHAGE INTEGRASE INTD-RELATED"/>
    <property type="match status" value="1"/>
</dbReference>
<comment type="caution">
    <text evidence="6">The sequence shown here is derived from an EMBL/GenBank/DDBJ whole genome shotgun (WGS) entry which is preliminary data.</text>
</comment>
<dbReference type="InterPro" id="IPR050090">
    <property type="entry name" value="Tyrosine_recombinase_XerCD"/>
</dbReference>
<organism evidence="6 7">
    <name type="scientific">Bosea eneae</name>
    <dbReference type="NCBI Taxonomy" id="151454"/>
    <lineage>
        <taxon>Bacteria</taxon>
        <taxon>Pseudomonadati</taxon>
        <taxon>Pseudomonadota</taxon>
        <taxon>Alphaproteobacteria</taxon>
        <taxon>Hyphomicrobiales</taxon>
        <taxon>Boseaceae</taxon>
        <taxon>Bosea</taxon>
    </lineage>
</organism>
<evidence type="ECO:0000313" key="7">
    <source>
        <dbReference type="Proteomes" id="UP001596053"/>
    </source>
</evidence>
<keyword evidence="2" id="KW-0229">DNA integration</keyword>
<protein>
    <submittedName>
        <fullName evidence="6">Tyrosine-type recombinase/integrase</fullName>
    </submittedName>
</protein>
<keyword evidence="4" id="KW-0233">DNA recombination</keyword>
<proteinExistence type="inferred from homology"/>
<dbReference type="InterPro" id="IPR013762">
    <property type="entry name" value="Integrase-like_cat_sf"/>
</dbReference>
<accession>A0ABW0IV67</accession>
<evidence type="ECO:0000256" key="3">
    <source>
        <dbReference type="ARBA" id="ARBA00023125"/>
    </source>
</evidence>
<dbReference type="InterPro" id="IPR002104">
    <property type="entry name" value="Integrase_catalytic"/>
</dbReference>
<reference evidence="7" key="1">
    <citation type="journal article" date="2019" name="Int. J. Syst. Evol. Microbiol.">
        <title>The Global Catalogue of Microorganisms (GCM) 10K type strain sequencing project: providing services to taxonomists for standard genome sequencing and annotation.</title>
        <authorList>
            <consortium name="The Broad Institute Genomics Platform"/>
            <consortium name="The Broad Institute Genome Sequencing Center for Infectious Disease"/>
            <person name="Wu L."/>
            <person name="Ma J."/>
        </authorList>
    </citation>
    <scope>NUCLEOTIDE SEQUENCE [LARGE SCALE GENOMIC DNA]</scope>
    <source>
        <strain evidence="7">NCAIM B.01391</strain>
    </source>
</reference>
<dbReference type="Proteomes" id="UP001596053">
    <property type="component" value="Unassembled WGS sequence"/>
</dbReference>
<dbReference type="SUPFAM" id="SSF56349">
    <property type="entry name" value="DNA breaking-rejoining enzymes"/>
    <property type="match status" value="1"/>
</dbReference>
<evidence type="ECO:0000256" key="1">
    <source>
        <dbReference type="ARBA" id="ARBA00008857"/>
    </source>
</evidence>
<dbReference type="InterPro" id="IPR010998">
    <property type="entry name" value="Integrase_recombinase_N"/>
</dbReference>
<evidence type="ECO:0000256" key="4">
    <source>
        <dbReference type="ARBA" id="ARBA00023172"/>
    </source>
</evidence>
<comment type="similarity">
    <text evidence="1">Belongs to the 'phage' integrase family.</text>
</comment>
<dbReference type="InterPro" id="IPR011010">
    <property type="entry name" value="DNA_brk_join_enz"/>
</dbReference>
<gene>
    <name evidence="6" type="ORF">ACFPOB_15835</name>
</gene>